<protein>
    <submittedName>
        <fullName evidence="2">Phosphotransferase</fullName>
    </submittedName>
</protein>
<organism evidence="2 3">
    <name type="scientific">Clostridium perfringens</name>
    <dbReference type="NCBI Taxonomy" id="1502"/>
    <lineage>
        <taxon>Bacteria</taxon>
        <taxon>Bacillati</taxon>
        <taxon>Bacillota</taxon>
        <taxon>Clostridia</taxon>
        <taxon>Eubacteriales</taxon>
        <taxon>Clostridiaceae</taxon>
        <taxon>Clostridium</taxon>
    </lineage>
</organism>
<evidence type="ECO:0000313" key="3">
    <source>
        <dbReference type="Proteomes" id="UP001289066"/>
    </source>
</evidence>
<dbReference type="PANTHER" id="PTHR40086:SF1">
    <property type="entry name" value="CELL CYCLE REGULATOR CCRZ"/>
    <property type="match status" value="1"/>
</dbReference>
<proteinExistence type="predicted"/>
<dbReference type="RefSeq" id="WP_322413251.1">
    <property type="nucleotide sequence ID" value="NZ_WNVG01001009.1"/>
</dbReference>
<sequence length="140" mass="16490">LREKISNLYEYAEGDNIEKRLCHNDCYDPNFLTDNNNIYLIDWEYSGNADPASDMGTFICCSDYTVDEAMEVLKIYFGRDLTLVEKCHYIAYIAISSYYWFIWALYKTSLGEDVGNYLDLWYEYADTYGNVALDLYKNKK</sequence>
<dbReference type="Pfam" id="PF01633">
    <property type="entry name" value="Choline_kinase"/>
    <property type="match status" value="1"/>
</dbReference>
<dbReference type="AlphaFoldDB" id="A0AAW9IXG5"/>
<evidence type="ECO:0000256" key="1">
    <source>
        <dbReference type="SAM" id="Phobius"/>
    </source>
</evidence>
<name>A0AAW9IXG5_CLOPF</name>
<gene>
    <name evidence="2" type="ORF">GNF81_19465</name>
</gene>
<reference evidence="2" key="1">
    <citation type="submission" date="2019-11" db="EMBL/GenBank/DDBJ databases">
        <title>Characterization of Clostridium perfringens isolates from swine manure treated agricultural soils.</title>
        <authorList>
            <person name="Wushke S.T."/>
        </authorList>
    </citation>
    <scope>NUCLEOTIDE SEQUENCE</scope>
    <source>
        <strain evidence="2">X15</strain>
    </source>
</reference>
<accession>A0AAW9IXG5</accession>
<keyword evidence="1" id="KW-0472">Membrane</keyword>
<dbReference type="PANTHER" id="PTHR40086">
    <property type="entry name" value="PHOSPHOTRANSFERASE YTMP-RELATED"/>
    <property type="match status" value="1"/>
</dbReference>
<feature type="transmembrane region" description="Helical" evidence="1">
    <location>
        <begin position="89"/>
        <end position="106"/>
    </location>
</feature>
<dbReference type="SUPFAM" id="SSF56112">
    <property type="entry name" value="Protein kinase-like (PK-like)"/>
    <property type="match status" value="1"/>
</dbReference>
<keyword evidence="1" id="KW-1133">Transmembrane helix</keyword>
<evidence type="ECO:0000313" key="2">
    <source>
        <dbReference type="EMBL" id="MDZ5034871.1"/>
    </source>
</evidence>
<feature type="non-terminal residue" evidence="2">
    <location>
        <position position="1"/>
    </location>
</feature>
<comment type="caution">
    <text evidence="2">The sequence shown here is derived from an EMBL/GenBank/DDBJ whole genome shotgun (WGS) entry which is preliminary data.</text>
</comment>
<keyword evidence="1" id="KW-0812">Transmembrane</keyword>
<dbReference type="Proteomes" id="UP001289066">
    <property type="component" value="Unassembled WGS sequence"/>
</dbReference>
<dbReference type="EMBL" id="WNVG01001009">
    <property type="protein sequence ID" value="MDZ5034871.1"/>
    <property type="molecule type" value="Genomic_DNA"/>
</dbReference>
<dbReference type="InterPro" id="IPR011009">
    <property type="entry name" value="Kinase-like_dom_sf"/>
</dbReference>
<dbReference type="Gene3D" id="3.90.1200.10">
    <property type="match status" value="1"/>
</dbReference>
<dbReference type="InterPro" id="IPR052077">
    <property type="entry name" value="CcrZ_PhaseVar_Mediator"/>
</dbReference>